<dbReference type="Proteomes" id="UP001304650">
    <property type="component" value="Chromosome"/>
</dbReference>
<gene>
    <name evidence="1" type="ORF">MJB10_22415</name>
</gene>
<evidence type="ECO:0000313" key="1">
    <source>
        <dbReference type="EMBL" id="WNR43823.1"/>
    </source>
</evidence>
<dbReference type="RefSeq" id="WP_314798670.1">
    <property type="nucleotide sequence ID" value="NZ_CP130319.1"/>
</dbReference>
<proteinExistence type="predicted"/>
<name>A0AA96LMM6_9BACL</name>
<keyword evidence="2" id="KW-1185">Reference proteome</keyword>
<protein>
    <submittedName>
        <fullName evidence="1">Uncharacterized protein</fullName>
    </submittedName>
</protein>
<sequence length="43" mass="4650">MKGITQQNPQLALAEDGLYRAGETSPIINALKNGAYSVEKCQQ</sequence>
<evidence type="ECO:0000313" key="2">
    <source>
        <dbReference type="Proteomes" id="UP001304650"/>
    </source>
</evidence>
<dbReference type="KEGG" id="proo:MJB10_22415"/>
<reference evidence="1" key="1">
    <citation type="submission" date="2022-02" db="EMBL/GenBank/DDBJ databases">
        <title>Paenibacillus sp. MBLB1832 Whole Genome Shotgun Sequencing.</title>
        <authorList>
            <person name="Hwang C.Y."/>
            <person name="Cho E.-S."/>
            <person name="Seo M.-J."/>
        </authorList>
    </citation>
    <scope>NUCLEOTIDE SEQUENCE</scope>
    <source>
        <strain evidence="1">MBLB1832</strain>
    </source>
</reference>
<dbReference type="AlphaFoldDB" id="A0AA96LMM6"/>
<organism evidence="1 2">
    <name type="scientific">Paenibacillus roseopurpureus</name>
    <dbReference type="NCBI Taxonomy" id="2918901"/>
    <lineage>
        <taxon>Bacteria</taxon>
        <taxon>Bacillati</taxon>
        <taxon>Bacillota</taxon>
        <taxon>Bacilli</taxon>
        <taxon>Bacillales</taxon>
        <taxon>Paenibacillaceae</taxon>
        <taxon>Paenibacillus</taxon>
    </lineage>
</organism>
<dbReference type="EMBL" id="CP130319">
    <property type="protein sequence ID" value="WNR43823.1"/>
    <property type="molecule type" value="Genomic_DNA"/>
</dbReference>
<accession>A0AA96LMM6</accession>